<dbReference type="PANTHER" id="PTHR10366">
    <property type="entry name" value="NAD DEPENDENT EPIMERASE/DEHYDRATASE"/>
    <property type="match status" value="1"/>
</dbReference>
<dbReference type="Proteomes" id="UP000029964">
    <property type="component" value="Unassembled WGS sequence"/>
</dbReference>
<comment type="similarity">
    <text evidence="2">Belongs to the NAD(P)-dependent epimerase/dehydratase family. Dihydroflavonol-4-reductase subfamily.</text>
</comment>
<name>A0A086T6B8_HAPC1</name>
<dbReference type="AlphaFoldDB" id="A0A086T6B8"/>
<gene>
    <name evidence="4" type="ORF">ACRE_043140</name>
</gene>
<dbReference type="InterPro" id="IPR050425">
    <property type="entry name" value="NAD(P)_dehydrat-like"/>
</dbReference>
<evidence type="ECO:0000259" key="3">
    <source>
        <dbReference type="Pfam" id="PF01370"/>
    </source>
</evidence>
<evidence type="ECO:0000256" key="1">
    <source>
        <dbReference type="ARBA" id="ARBA00023002"/>
    </source>
</evidence>
<dbReference type="GO" id="GO:0016616">
    <property type="term" value="F:oxidoreductase activity, acting on the CH-OH group of donors, NAD or NADP as acceptor"/>
    <property type="evidence" value="ECO:0007669"/>
    <property type="project" value="TreeGrafter"/>
</dbReference>
<dbReference type="SUPFAM" id="SSF51735">
    <property type="entry name" value="NAD(P)-binding Rossmann-fold domains"/>
    <property type="match status" value="1"/>
</dbReference>
<sequence length="363" mass="39822">MASLDNLAVPKVSTVLVTGANGLLGSHISKQFLEFGYNVRGTVRDPEKNAWLKAAFDKEYGPGRFELFRVPDVVAQGAFNEAIKGVAVVAHSASNMALDPNPNNVIPGVIAGALHALKAAYTEPSVKRFVYTSSSSAAVIADPAQTGINVTEETWNEEAIKQAWADPPYTMERVAFTYAASKAQAEQEVWKYYNEHLDERPDIVVNTVLPNFNFGRSVDPVNQGYPSSSALPALLYKGVVTPVHHLVVPQYYVDVDDTGRLHVAAGILDHVKGQRIFAHGGRFNWDEALEILRKNEPTKTFPDNFSSGRDANEFEGRAKAEQLLLDLGRPGWTTLEETILATVEGLREAGDKVKLRNYEELGL</sequence>
<dbReference type="InterPro" id="IPR036291">
    <property type="entry name" value="NAD(P)-bd_dom_sf"/>
</dbReference>
<keyword evidence="1" id="KW-0560">Oxidoreductase</keyword>
<evidence type="ECO:0000313" key="5">
    <source>
        <dbReference type="Proteomes" id="UP000029964"/>
    </source>
</evidence>
<dbReference type="HOGENOM" id="CLU_007383_9_2_1"/>
<accession>A0A086T6B8</accession>
<dbReference type="STRING" id="857340.A0A086T6B8"/>
<proteinExistence type="inferred from homology"/>
<keyword evidence="5" id="KW-1185">Reference proteome</keyword>
<dbReference type="Pfam" id="PF01370">
    <property type="entry name" value="Epimerase"/>
    <property type="match status" value="1"/>
</dbReference>
<feature type="domain" description="NAD-dependent epimerase/dehydratase" evidence="3">
    <location>
        <begin position="15"/>
        <end position="196"/>
    </location>
</feature>
<comment type="caution">
    <text evidence="4">The sequence shown here is derived from an EMBL/GenBank/DDBJ whole genome shotgun (WGS) entry which is preliminary data.</text>
</comment>
<reference evidence="5" key="1">
    <citation type="journal article" date="2014" name="Genome Announc.">
        <title>Genome sequence and annotation of Acremonium chrysogenum, producer of the beta-lactam antibiotic cephalosporin C.</title>
        <authorList>
            <person name="Terfehr D."/>
            <person name="Dahlmann T.A."/>
            <person name="Specht T."/>
            <person name="Zadra I."/>
            <person name="Kuernsteiner H."/>
            <person name="Kueck U."/>
        </authorList>
    </citation>
    <scope>NUCLEOTIDE SEQUENCE [LARGE SCALE GENOMIC DNA]</scope>
    <source>
        <strain evidence="5">ATCC 11550 / CBS 779.69 / DSM 880 / IAM 14645 / JCM 23072 / IMI 49137</strain>
    </source>
</reference>
<protein>
    <submittedName>
        <fullName evidence="4">Aldehyde reductase-like protein</fullName>
    </submittedName>
</protein>
<dbReference type="OrthoDB" id="2735536at2759"/>
<dbReference type="Gene3D" id="3.40.50.720">
    <property type="entry name" value="NAD(P)-binding Rossmann-like Domain"/>
    <property type="match status" value="1"/>
</dbReference>
<dbReference type="EMBL" id="JPKY01000041">
    <property type="protein sequence ID" value="KFH44900.1"/>
    <property type="molecule type" value="Genomic_DNA"/>
</dbReference>
<evidence type="ECO:0000313" key="4">
    <source>
        <dbReference type="EMBL" id="KFH44900.1"/>
    </source>
</evidence>
<dbReference type="InterPro" id="IPR001509">
    <property type="entry name" value="Epimerase_deHydtase"/>
</dbReference>
<dbReference type="PANTHER" id="PTHR10366:SF562">
    <property type="entry name" value="ALDEHYDE REDUCTASE II (AFU_ORTHOLOGUE AFUA_1G11360)"/>
    <property type="match status" value="1"/>
</dbReference>
<evidence type="ECO:0000256" key="2">
    <source>
        <dbReference type="ARBA" id="ARBA00023445"/>
    </source>
</evidence>
<organism evidence="4 5">
    <name type="scientific">Hapsidospora chrysogenum (strain ATCC 11550 / CBS 779.69 / DSM 880 / IAM 14645 / JCM 23072 / IMI 49137)</name>
    <name type="common">Acremonium chrysogenum</name>
    <dbReference type="NCBI Taxonomy" id="857340"/>
    <lineage>
        <taxon>Eukaryota</taxon>
        <taxon>Fungi</taxon>
        <taxon>Dikarya</taxon>
        <taxon>Ascomycota</taxon>
        <taxon>Pezizomycotina</taxon>
        <taxon>Sordariomycetes</taxon>
        <taxon>Hypocreomycetidae</taxon>
        <taxon>Hypocreales</taxon>
        <taxon>Bionectriaceae</taxon>
        <taxon>Hapsidospora</taxon>
    </lineage>
</organism>